<sequence length="75" mass="8606">MQDNSLTRILRDWHKTDSARFLFKSESYYTVGQLLEGQYVVGTAIGVLMCRQRSSTGNAVRTITHRVMDVRVQGR</sequence>
<name>I4EKH3_9BACT</name>
<gene>
    <name evidence="1" type="ORF">NITHO_460021</name>
</gene>
<dbReference type="Proteomes" id="UP000004221">
    <property type="component" value="Unassembled WGS sequence"/>
</dbReference>
<evidence type="ECO:0000313" key="1">
    <source>
        <dbReference type="EMBL" id="CCF85185.1"/>
    </source>
</evidence>
<organism evidence="1 2">
    <name type="scientific">Nitrolancea hollandica Lb</name>
    <dbReference type="NCBI Taxonomy" id="1129897"/>
    <lineage>
        <taxon>Bacteria</taxon>
        <taxon>Pseudomonadati</taxon>
        <taxon>Thermomicrobiota</taxon>
        <taxon>Thermomicrobia</taxon>
        <taxon>Sphaerobacterales</taxon>
        <taxon>Sphaerobacterineae</taxon>
        <taxon>Sphaerobacteraceae</taxon>
        <taxon>Nitrolancea</taxon>
    </lineage>
</organism>
<keyword evidence="2" id="KW-1185">Reference proteome</keyword>
<comment type="caution">
    <text evidence="1">The sequence shown here is derived from an EMBL/GenBank/DDBJ whole genome shotgun (WGS) entry which is preliminary data.</text>
</comment>
<accession>I4EKH3</accession>
<proteinExistence type="predicted"/>
<evidence type="ECO:0000313" key="2">
    <source>
        <dbReference type="Proteomes" id="UP000004221"/>
    </source>
</evidence>
<reference evidence="1 2" key="1">
    <citation type="journal article" date="2012" name="ISME J.">
        <title>Nitrification expanded: discovery, physiology and genomics of a nitrite-oxidizing bacterium from the phylum Chloroflexi.</title>
        <authorList>
            <person name="Sorokin D.Y."/>
            <person name="Lucker S."/>
            <person name="Vejmelkova D."/>
            <person name="Kostrikina N.A."/>
            <person name="Kleerebezem R."/>
            <person name="Rijpstra W.I."/>
            <person name="Damste J.S."/>
            <person name="Le Paslier D."/>
            <person name="Muyzer G."/>
            <person name="Wagner M."/>
            <person name="van Loosdrecht M.C."/>
            <person name="Daims H."/>
        </authorList>
    </citation>
    <scope>NUCLEOTIDE SEQUENCE [LARGE SCALE GENOMIC DNA]</scope>
    <source>
        <strain evidence="2">none</strain>
    </source>
</reference>
<protein>
    <submittedName>
        <fullName evidence="1">Uncharacterized protein</fullName>
    </submittedName>
</protein>
<dbReference type="AlphaFoldDB" id="I4EKH3"/>
<dbReference type="EMBL" id="CAGS01000401">
    <property type="protein sequence ID" value="CCF85185.1"/>
    <property type="molecule type" value="Genomic_DNA"/>
</dbReference>